<dbReference type="GO" id="GO:0008033">
    <property type="term" value="P:tRNA processing"/>
    <property type="evidence" value="ECO:0007669"/>
    <property type="project" value="InterPro"/>
</dbReference>
<keyword evidence="1 4" id="KW-0489">Methyltransferase</keyword>
<dbReference type="InterPro" id="IPR029063">
    <property type="entry name" value="SAM-dependent_MTases_sf"/>
</dbReference>
<dbReference type="KEGG" id="cput:CONPUDRAFT_160976"/>
<dbReference type="Proteomes" id="UP000053558">
    <property type="component" value="Unassembled WGS sequence"/>
</dbReference>
<keyword evidence="2 4" id="KW-0808">Transferase</keyword>
<feature type="region of interest" description="Disordered" evidence="6">
    <location>
        <begin position="1"/>
        <end position="91"/>
    </location>
</feature>
<evidence type="ECO:0000313" key="8">
    <source>
        <dbReference type="EMBL" id="EIW86148.1"/>
    </source>
</evidence>
<dbReference type="PROSITE" id="PS01231">
    <property type="entry name" value="TRMA_2"/>
    <property type="match status" value="1"/>
</dbReference>
<evidence type="ECO:0000256" key="5">
    <source>
        <dbReference type="PROSITE-ProRule" id="PRU10015"/>
    </source>
</evidence>
<evidence type="ECO:0000256" key="4">
    <source>
        <dbReference type="PROSITE-ProRule" id="PRU01024"/>
    </source>
</evidence>
<gene>
    <name evidence="8" type="ORF">CONPUDRAFT_160976</name>
</gene>
<dbReference type="RefSeq" id="XP_007763060.1">
    <property type="nucleotide sequence ID" value="XM_007764870.1"/>
</dbReference>
<dbReference type="Pfam" id="PF05958">
    <property type="entry name" value="tRNA_U5-meth_tr"/>
    <property type="match status" value="1"/>
</dbReference>
<dbReference type="OMA" id="ACMRTAR"/>
<dbReference type="PROSITE" id="PS51687">
    <property type="entry name" value="SAM_MT_RNA_M5U"/>
    <property type="match status" value="1"/>
</dbReference>
<feature type="compositionally biased region" description="Low complexity" evidence="6">
    <location>
        <begin position="35"/>
        <end position="46"/>
    </location>
</feature>
<evidence type="ECO:0000256" key="2">
    <source>
        <dbReference type="ARBA" id="ARBA00022679"/>
    </source>
</evidence>
<dbReference type="InterPro" id="IPR025795">
    <property type="entry name" value="tRNA_(uracil-5-)_MeTrfase"/>
</dbReference>
<organism evidence="8 9">
    <name type="scientific">Coniophora puteana (strain RWD-64-598)</name>
    <name type="common">Brown rot fungus</name>
    <dbReference type="NCBI Taxonomy" id="741705"/>
    <lineage>
        <taxon>Eukaryota</taxon>
        <taxon>Fungi</taxon>
        <taxon>Dikarya</taxon>
        <taxon>Basidiomycota</taxon>
        <taxon>Agaricomycotina</taxon>
        <taxon>Agaricomycetes</taxon>
        <taxon>Agaricomycetidae</taxon>
        <taxon>Boletales</taxon>
        <taxon>Coniophorineae</taxon>
        <taxon>Coniophoraceae</taxon>
        <taxon>Coniophora</taxon>
    </lineage>
</organism>
<feature type="compositionally biased region" description="Polar residues" evidence="6">
    <location>
        <begin position="47"/>
        <end position="59"/>
    </location>
</feature>
<dbReference type="SUPFAM" id="SSF50249">
    <property type="entry name" value="Nucleic acid-binding proteins"/>
    <property type="match status" value="1"/>
</dbReference>
<dbReference type="InterPro" id="IPR010280">
    <property type="entry name" value="U5_MeTrfase_fam"/>
</dbReference>
<dbReference type="GeneID" id="19204457"/>
<feature type="binding site" evidence="4">
    <location>
        <position position="475"/>
    </location>
    <ligand>
        <name>S-adenosyl-L-methionine</name>
        <dbReference type="ChEBI" id="CHEBI:59789"/>
    </ligand>
</feature>
<protein>
    <recommendedName>
        <fullName evidence="7">TRAM domain-containing protein</fullName>
    </recommendedName>
</protein>
<evidence type="ECO:0000259" key="7">
    <source>
        <dbReference type="PROSITE" id="PS50926"/>
    </source>
</evidence>
<dbReference type="PANTHER" id="PTHR11061:SF30">
    <property type="entry name" value="TRNA (URACIL(54)-C(5))-METHYLTRANSFERASE"/>
    <property type="match status" value="1"/>
</dbReference>
<proteinExistence type="inferred from homology"/>
<dbReference type="EMBL" id="JH711573">
    <property type="protein sequence ID" value="EIW86148.1"/>
    <property type="molecule type" value="Genomic_DNA"/>
</dbReference>
<dbReference type="GO" id="GO:0030697">
    <property type="term" value="F:tRNA (uracil(54)-C5)-methyltransferase activity, S-adenosyl methionine-dependent"/>
    <property type="evidence" value="ECO:0007669"/>
    <property type="project" value="InterPro"/>
</dbReference>
<feature type="active site" evidence="5">
    <location>
        <position position="646"/>
    </location>
</feature>
<dbReference type="InterPro" id="IPR012340">
    <property type="entry name" value="NA-bd_OB-fold"/>
</dbReference>
<comment type="similarity">
    <text evidence="4">Belongs to the class I-like SAM-binding methyltransferase superfamily. RNA M5U methyltransferase family.</text>
</comment>
<feature type="binding site" evidence="4">
    <location>
        <position position="524"/>
    </location>
    <ligand>
        <name>S-adenosyl-L-methionine</name>
        <dbReference type="ChEBI" id="CHEBI:59789"/>
    </ligand>
</feature>
<dbReference type="SUPFAM" id="SSF53335">
    <property type="entry name" value="S-adenosyl-L-methionine-dependent methyltransferases"/>
    <property type="match status" value="2"/>
</dbReference>
<dbReference type="PROSITE" id="PS51622">
    <property type="entry name" value="SAM_MT_RNA_M5U_2"/>
    <property type="match status" value="1"/>
</dbReference>
<feature type="region of interest" description="Disordered" evidence="6">
    <location>
        <begin position="269"/>
        <end position="293"/>
    </location>
</feature>
<dbReference type="PROSITE" id="PS50926">
    <property type="entry name" value="TRAM"/>
    <property type="match status" value="1"/>
</dbReference>
<dbReference type="Gene3D" id="2.40.50.140">
    <property type="entry name" value="Nucleic acid-binding proteins"/>
    <property type="match status" value="1"/>
</dbReference>
<sequence>MSGTTRPLSPSTPDAQPAEKKQRIEPPSSQTQAGPSTSSLPAASTSHVASQSGGAQTTKDGAGEKLKAKKQPKKGKKNKKQKHRLPEPYSPEDVLFHDVRALLGTEAVDKALAEGTEWNAPFAFKEEVEVEVKALGHNGEGIAVAPAPHPPWAITIPFCLPGERIRARIYRSGRLISHADLVEVLVPNKEMRNDELVRCRYFGKCSGCQFQMLPYPTQLSVKQSVIVRAYDHFSGLRADQIPSIGATIPSPEQYAYRTKITPHFEVPRRKAKKANGTTKGAGADANPADQPRTVDGEVEDVAMGADGEGDVVAVDIGHNQSMDAVPPTKLDWLTIGFNEIGRRTVMDIEASIVTPIMSVAILTFAQECPIATPVLNDAIRPIRDNIVRTIDTYKRGASLLLRDSIVNFVPPPPGSATKSSPSSERSPSPPLDPADLASYAPDAAEEHTCETQPKATIRTRVGPRVFEFPGHAFFQNNSAVLPPLVKYVREAVFGPVGESSATTAGAATAISGQSLKPTHLVDTYCGSGLFAITLAPLFERVAGIELSAPAIEAATRNAELNYPGSTTSPKVKADDAQTVGRGEGKGAAEPHISFLPGTASTIFATVQSFPRARTAVVVDPPRKGCDDRFLQQLVGFGAGTVVYVSCNVVTQARDLGWVLGRDVEMRGGEKGGNGEGEGEGAGNLKGRYVLESVRGIDLFPQTAHVESVAVLRLVPVADV</sequence>
<evidence type="ECO:0000256" key="1">
    <source>
        <dbReference type="ARBA" id="ARBA00022603"/>
    </source>
</evidence>
<feature type="binding site" evidence="4">
    <location>
        <position position="545"/>
    </location>
    <ligand>
        <name>S-adenosyl-L-methionine</name>
        <dbReference type="ChEBI" id="CHEBI:59789"/>
    </ligand>
</feature>
<comment type="caution">
    <text evidence="8">The sequence shown here is derived from an EMBL/GenBank/DDBJ whole genome shotgun (WGS) entry which is preliminary data.</text>
</comment>
<dbReference type="GO" id="GO:0032259">
    <property type="term" value="P:methylation"/>
    <property type="evidence" value="ECO:0007669"/>
    <property type="project" value="UniProtKB-KW"/>
</dbReference>
<dbReference type="AlphaFoldDB" id="A0A5M3N4B4"/>
<dbReference type="GO" id="GO:0009451">
    <property type="term" value="P:RNA modification"/>
    <property type="evidence" value="ECO:0007669"/>
    <property type="project" value="UniProtKB-ARBA"/>
</dbReference>
<dbReference type="PANTHER" id="PTHR11061">
    <property type="entry name" value="RNA M5U METHYLTRANSFERASE"/>
    <property type="match status" value="1"/>
</dbReference>
<evidence type="ECO:0000313" key="9">
    <source>
        <dbReference type="Proteomes" id="UP000053558"/>
    </source>
</evidence>
<feature type="binding site" evidence="4">
    <location>
        <position position="619"/>
    </location>
    <ligand>
        <name>S-adenosyl-L-methionine</name>
        <dbReference type="ChEBI" id="CHEBI:59789"/>
    </ligand>
</feature>
<dbReference type="PROSITE" id="PS01230">
    <property type="entry name" value="TRMA_1"/>
    <property type="match status" value="1"/>
</dbReference>
<feature type="region of interest" description="Disordered" evidence="6">
    <location>
        <begin position="561"/>
        <end position="591"/>
    </location>
</feature>
<dbReference type="OrthoDB" id="10250660at2759"/>
<keyword evidence="3 4" id="KW-0949">S-adenosyl-L-methionine</keyword>
<feature type="domain" description="TRAM" evidence="7">
    <location>
        <begin position="121"/>
        <end position="183"/>
    </location>
</feature>
<evidence type="ECO:0000256" key="3">
    <source>
        <dbReference type="ARBA" id="ARBA00022691"/>
    </source>
</evidence>
<keyword evidence="9" id="KW-1185">Reference proteome</keyword>
<name>A0A5M3N4B4_CONPW</name>
<feature type="compositionally biased region" description="Low complexity" evidence="6">
    <location>
        <begin position="274"/>
        <end position="286"/>
    </location>
</feature>
<evidence type="ECO:0000256" key="6">
    <source>
        <dbReference type="SAM" id="MobiDB-lite"/>
    </source>
</evidence>
<feature type="active site" description="Nucleophile" evidence="4">
    <location>
        <position position="646"/>
    </location>
</feature>
<feature type="region of interest" description="Disordered" evidence="6">
    <location>
        <begin position="411"/>
        <end position="435"/>
    </location>
</feature>
<reference evidence="9" key="1">
    <citation type="journal article" date="2012" name="Science">
        <title>The Paleozoic origin of enzymatic lignin decomposition reconstructed from 31 fungal genomes.</title>
        <authorList>
            <person name="Floudas D."/>
            <person name="Binder M."/>
            <person name="Riley R."/>
            <person name="Barry K."/>
            <person name="Blanchette R.A."/>
            <person name="Henrissat B."/>
            <person name="Martinez A.T."/>
            <person name="Otillar R."/>
            <person name="Spatafora J.W."/>
            <person name="Yadav J.S."/>
            <person name="Aerts A."/>
            <person name="Benoit I."/>
            <person name="Boyd A."/>
            <person name="Carlson A."/>
            <person name="Copeland A."/>
            <person name="Coutinho P.M."/>
            <person name="de Vries R.P."/>
            <person name="Ferreira P."/>
            <person name="Findley K."/>
            <person name="Foster B."/>
            <person name="Gaskell J."/>
            <person name="Glotzer D."/>
            <person name="Gorecki P."/>
            <person name="Heitman J."/>
            <person name="Hesse C."/>
            <person name="Hori C."/>
            <person name="Igarashi K."/>
            <person name="Jurgens J.A."/>
            <person name="Kallen N."/>
            <person name="Kersten P."/>
            <person name="Kohler A."/>
            <person name="Kuees U."/>
            <person name="Kumar T.K.A."/>
            <person name="Kuo A."/>
            <person name="LaButti K."/>
            <person name="Larrondo L.F."/>
            <person name="Lindquist E."/>
            <person name="Ling A."/>
            <person name="Lombard V."/>
            <person name="Lucas S."/>
            <person name="Lundell T."/>
            <person name="Martin R."/>
            <person name="McLaughlin D.J."/>
            <person name="Morgenstern I."/>
            <person name="Morin E."/>
            <person name="Murat C."/>
            <person name="Nagy L.G."/>
            <person name="Nolan M."/>
            <person name="Ohm R.A."/>
            <person name="Patyshakuliyeva A."/>
            <person name="Rokas A."/>
            <person name="Ruiz-Duenas F.J."/>
            <person name="Sabat G."/>
            <person name="Salamov A."/>
            <person name="Samejima M."/>
            <person name="Schmutz J."/>
            <person name="Slot J.C."/>
            <person name="St John F."/>
            <person name="Stenlid J."/>
            <person name="Sun H."/>
            <person name="Sun S."/>
            <person name="Syed K."/>
            <person name="Tsang A."/>
            <person name="Wiebenga A."/>
            <person name="Young D."/>
            <person name="Pisabarro A."/>
            <person name="Eastwood D.C."/>
            <person name="Martin F."/>
            <person name="Cullen D."/>
            <person name="Grigoriev I.V."/>
            <person name="Hibbett D.S."/>
        </authorList>
    </citation>
    <scope>NUCLEOTIDE SEQUENCE [LARGE SCALE GENOMIC DNA]</scope>
    <source>
        <strain evidence="9">RWD-64-598 SS2</strain>
    </source>
</reference>
<feature type="compositionally biased region" description="Polar residues" evidence="6">
    <location>
        <begin position="1"/>
        <end position="14"/>
    </location>
</feature>
<dbReference type="InterPro" id="IPR030390">
    <property type="entry name" value="MeTrfase_TrmA_AS"/>
</dbReference>
<dbReference type="FunFam" id="2.40.50.140:FF:000201">
    <property type="entry name" value="TRM2p tRNA methyltransferase"/>
    <property type="match status" value="1"/>
</dbReference>
<accession>A0A5M3N4B4</accession>
<feature type="compositionally biased region" description="Basic residues" evidence="6">
    <location>
        <begin position="67"/>
        <end position="83"/>
    </location>
</feature>
<dbReference type="InterPro" id="IPR002792">
    <property type="entry name" value="TRAM_dom"/>
</dbReference>
<dbReference type="InterPro" id="IPR030391">
    <property type="entry name" value="MeTrfase_TrmA_CS"/>
</dbReference>
<dbReference type="Gene3D" id="3.40.50.150">
    <property type="entry name" value="Vaccinia Virus protein VP39"/>
    <property type="match status" value="2"/>
</dbReference>